<accession>A0A6G1K6L3</accession>
<keyword evidence="3" id="KW-1185">Reference proteome</keyword>
<reference evidence="2" key="1">
    <citation type="journal article" date="2020" name="Stud. Mycol.">
        <title>101 Dothideomycetes genomes: a test case for predicting lifestyles and emergence of pathogens.</title>
        <authorList>
            <person name="Haridas S."/>
            <person name="Albert R."/>
            <person name="Binder M."/>
            <person name="Bloem J."/>
            <person name="Labutti K."/>
            <person name="Salamov A."/>
            <person name="Andreopoulos B."/>
            <person name="Baker S."/>
            <person name="Barry K."/>
            <person name="Bills G."/>
            <person name="Bluhm B."/>
            <person name="Cannon C."/>
            <person name="Castanera R."/>
            <person name="Culley D."/>
            <person name="Daum C."/>
            <person name="Ezra D."/>
            <person name="Gonzalez J."/>
            <person name="Henrissat B."/>
            <person name="Kuo A."/>
            <person name="Liang C."/>
            <person name="Lipzen A."/>
            <person name="Lutzoni F."/>
            <person name="Magnuson J."/>
            <person name="Mondo S."/>
            <person name="Nolan M."/>
            <person name="Ohm R."/>
            <person name="Pangilinan J."/>
            <person name="Park H.-J."/>
            <person name="Ramirez L."/>
            <person name="Alfaro M."/>
            <person name="Sun H."/>
            <person name="Tritt A."/>
            <person name="Yoshinaga Y."/>
            <person name="Zwiers L.-H."/>
            <person name="Turgeon B."/>
            <person name="Goodwin S."/>
            <person name="Spatafora J."/>
            <person name="Crous P."/>
            <person name="Grigoriev I."/>
        </authorList>
    </citation>
    <scope>NUCLEOTIDE SEQUENCE</scope>
    <source>
        <strain evidence="2">CBS 279.74</strain>
    </source>
</reference>
<dbReference type="EMBL" id="MU005772">
    <property type="protein sequence ID" value="KAF2708263.1"/>
    <property type="molecule type" value="Genomic_DNA"/>
</dbReference>
<dbReference type="OrthoDB" id="3770004at2759"/>
<sequence>MSGRLVGAAIATITGIATGVATFDGELKAQRKRRLEEEYNREVTALNGGIVPETVAVKAAEAVHSPSNAPEETPSKLSSILGIWAWKKKPSGSPPSNTSSPAPDDKTSPSR</sequence>
<gene>
    <name evidence="2" type="ORF">K504DRAFT_534895</name>
</gene>
<feature type="region of interest" description="Disordered" evidence="1">
    <location>
        <begin position="88"/>
        <end position="111"/>
    </location>
</feature>
<organism evidence="2 3">
    <name type="scientific">Pleomassaria siparia CBS 279.74</name>
    <dbReference type="NCBI Taxonomy" id="1314801"/>
    <lineage>
        <taxon>Eukaryota</taxon>
        <taxon>Fungi</taxon>
        <taxon>Dikarya</taxon>
        <taxon>Ascomycota</taxon>
        <taxon>Pezizomycotina</taxon>
        <taxon>Dothideomycetes</taxon>
        <taxon>Pleosporomycetidae</taxon>
        <taxon>Pleosporales</taxon>
        <taxon>Pleomassariaceae</taxon>
        <taxon>Pleomassaria</taxon>
    </lineage>
</organism>
<evidence type="ECO:0000256" key="1">
    <source>
        <dbReference type="SAM" id="MobiDB-lite"/>
    </source>
</evidence>
<proteinExistence type="predicted"/>
<evidence type="ECO:0000313" key="2">
    <source>
        <dbReference type="EMBL" id="KAF2708263.1"/>
    </source>
</evidence>
<name>A0A6G1K6L3_9PLEO</name>
<dbReference type="AlphaFoldDB" id="A0A6G1K6L3"/>
<dbReference type="Proteomes" id="UP000799428">
    <property type="component" value="Unassembled WGS sequence"/>
</dbReference>
<evidence type="ECO:0000313" key="3">
    <source>
        <dbReference type="Proteomes" id="UP000799428"/>
    </source>
</evidence>
<protein>
    <submittedName>
        <fullName evidence="2">Uncharacterized protein</fullName>
    </submittedName>
</protein>